<dbReference type="GO" id="GO:0005789">
    <property type="term" value="C:endoplasmic reticulum membrane"/>
    <property type="evidence" value="ECO:0007669"/>
    <property type="project" value="UniProtKB-SubCell"/>
</dbReference>
<dbReference type="FunCoup" id="A0A0D0A345">
    <property type="interactions" value="67"/>
</dbReference>
<evidence type="ECO:0000256" key="6">
    <source>
        <dbReference type="ARBA" id="ARBA00022692"/>
    </source>
</evidence>
<dbReference type="STRING" id="930992.A0A0D0A345"/>
<dbReference type="InterPro" id="IPR039357">
    <property type="entry name" value="SRD5A/TECR"/>
</dbReference>
<keyword evidence="14" id="KW-0275">Fatty acid biosynthesis</keyword>
<keyword evidence="9" id="KW-0521">NADP</keyword>
<dbReference type="InterPro" id="IPR029071">
    <property type="entry name" value="Ubiquitin-like_domsf"/>
</dbReference>
<keyword evidence="11" id="KW-0560">Oxidoreductase</keyword>
<evidence type="ECO:0000256" key="13">
    <source>
        <dbReference type="ARBA" id="ARBA00023136"/>
    </source>
</evidence>
<dbReference type="InterPro" id="IPR049127">
    <property type="entry name" value="TECR-like_N"/>
</dbReference>
<dbReference type="OrthoDB" id="540503at2759"/>
<evidence type="ECO:0000313" key="18">
    <source>
        <dbReference type="EMBL" id="KIK36116.1"/>
    </source>
</evidence>
<feature type="transmembrane region" description="Helical" evidence="15">
    <location>
        <begin position="203"/>
        <end position="222"/>
    </location>
</feature>
<evidence type="ECO:0000256" key="7">
    <source>
        <dbReference type="ARBA" id="ARBA00022824"/>
    </source>
</evidence>
<reference evidence="19" key="2">
    <citation type="submission" date="2015-01" db="EMBL/GenBank/DDBJ databases">
        <title>Evolutionary Origins and Diversification of the Mycorrhizal Mutualists.</title>
        <authorList>
            <consortium name="DOE Joint Genome Institute"/>
            <consortium name="Mycorrhizal Genomics Consortium"/>
            <person name="Kohler A."/>
            <person name="Kuo A."/>
            <person name="Nagy L.G."/>
            <person name="Floudas D."/>
            <person name="Copeland A."/>
            <person name="Barry K.W."/>
            <person name="Cichocki N."/>
            <person name="Veneault-Fourrey C."/>
            <person name="LaButti K."/>
            <person name="Lindquist E.A."/>
            <person name="Lipzen A."/>
            <person name="Lundell T."/>
            <person name="Morin E."/>
            <person name="Murat C."/>
            <person name="Riley R."/>
            <person name="Ohm R."/>
            <person name="Sun H."/>
            <person name="Tunlid A."/>
            <person name="Henrissat B."/>
            <person name="Grigoriev I.V."/>
            <person name="Hibbett D.S."/>
            <person name="Martin F."/>
        </authorList>
    </citation>
    <scope>NUCLEOTIDE SEQUENCE [LARGE SCALE GENOMIC DNA]</scope>
    <source>
        <strain evidence="19">UH-Slu-Lm8-n1</strain>
    </source>
</reference>
<evidence type="ECO:0000256" key="11">
    <source>
        <dbReference type="ARBA" id="ARBA00023002"/>
    </source>
</evidence>
<dbReference type="AlphaFoldDB" id="A0A0D0A345"/>
<dbReference type="EMBL" id="KN835559">
    <property type="protein sequence ID" value="KIK36116.1"/>
    <property type="molecule type" value="Genomic_DNA"/>
</dbReference>
<organism evidence="18 19">
    <name type="scientific">Suillus luteus UH-Slu-Lm8-n1</name>
    <dbReference type="NCBI Taxonomy" id="930992"/>
    <lineage>
        <taxon>Eukaryota</taxon>
        <taxon>Fungi</taxon>
        <taxon>Dikarya</taxon>
        <taxon>Basidiomycota</taxon>
        <taxon>Agaricomycotina</taxon>
        <taxon>Agaricomycetes</taxon>
        <taxon>Agaricomycetidae</taxon>
        <taxon>Boletales</taxon>
        <taxon>Suillineae</taxon>
        <taxon>Suillaceae</taxon>
        <taxon>Suillus</taxon>
    </lineage>
</organism>
<keyword evidence="8" id="KW-0276">Fatty acid metabolism</keyword>
<evidence type="ECO:0000256" key="10">
    <source>
        <dbReference type="ARBA" id="ARBA00022989"/>
    </source>
</evidence>
<evidence type="ECO:0000256" key="9">
    <source>
        <dbReference type="ARBA" id="ARBA00022857"/>
    </source>
</evidence>
<keyword evidence="19" id="KW-1185">Reference proteome</keyword>
<evidence type="ECO:0000259" key="17">
    <source>
        <dbReference type="Pfam" id="PF21696"/>
    </source>
</evidence>
<evidence type="ECO:0000256" key="15">
    <source>
        <dbReference type="SAM" id="Phobius"/>
    </source>
</evidence>
<evidence type="ECO:0000256" key="12">
    <source>
        <dbReference type="ARBA" id="ARBA00023098"/>
    </source>
</evidence>
<dbReference type="Pfam" id="PF02544">
    <property type="entry name" value="Steroid_dh"/>
    <property type="match status" value="1"/>
</dbReference>
<evidence type="ECO:0000256" key="8">
    <source>
        <dbReference type="ARBA" id="ARBA00022832"/>
    </source>
</evidence>
<dbReference type="SUPFAM" id="SSF54236">
    <property type="entry name" value="Ubiquitin-like"/>
    <property type="match status" value="1"/>
</dbReference>
<sequence>MVSIKVSAAGKPIALARGLPMVVELSGKQLEDATVADVKSAIAKKYPGFYFDRQKITLKDSKNTLDDDITLKVAGVAEGGELSVKDLGPQMSWKTIFLVEYAGPLFIHPVIYYFPEIFYGGPVQHSMLQRYVLAFVMLHFAKRELETLFVHRFSHATMPFMNIFKNSAHYHLGSGLALAYSVYSPVYGAASPYIRGTVRNDPLYIQAGAAIWLFSEISNLITHIKLRNLRPAGSRKRAIPQGYGFNLVSVPNYFFEFLGWLVIATLTGSYAAWIFLVIATYQMYVWAVKKHRAYRKEFGSDYPRDRKAMFPFIA</sequence>
<keyword evidence="12" id="KW-0443">Lipid metabolism</keyword>
<keyword evidence="10 15" id="KW-1133">Transmembrane helix</keyword>
<feature type="domain" description="3-oxo-5-alpha-steroid 4-dehydrogenase C-terminal" evidence="16">
    <location>
        <begin position="157"/>
        <end position="313"/>
    </location>
</feature>
<evidence type="ECO:0000256" key="14">
    <source>
        <dbReference type="ARBA" id="ARBA00023160"/>
    </source>
</evidence>
<keyword evidence="5" id="KW-0444">Lipid biosynthesis</keyword>
<evidence type="ECO:0000313" key="19">
    <source>
        <dbReference type="Proteomes" id="UP000054485"/>
    </source>
</evidence>
<feature type="domain" description="TECR-like N-terminal" evidence="17">
    <location>
        <begin position="31"/>
        <end position="79"/>
    </location>
</feature>
<feature type="transmembrane region" description="Helical" evidence="15">
    <location>
        <begin position="163"/>
        <end position="183"/>
    </location>
</feature>
<comment type="pathway">
    <text evidence="2">Lipid metabolism; fatty acid biosynthesis.</text>
</comment>
<accession>A0A0D0A345</accession>
<evidence type="ECO:0000256" key="5">
    <source>
        <dbReference type="ARBA" id="ARBA00022516"/>
    </source>
</evidence>
<dbReference type="GO" id="GO:0102758">
    <property type="term" value="F:very-long-chain enoyl-CoA reductase activity"/>
    <property type="evidence" value="ECO:0007669"/>
    <property type="project" value="UniProtKB-EC"/>
</dbReference>
<dbReference type="PANTHER" id="PTHR10556">
    <property type="entry name" value="3-OXO-5-ALPHA-STEROID 4-DEHYDROGENASE"/>
    <property type="match status" value="1"/>
</dbReference>
<dbReference type="HOGENOM" id="CLU_059260_0_0_1"/>
<keyword evidence="7" id="KW-0256">Endoplasmic reticulum</keyword>
<feature type="transmembrane region" description="Helical" evidence="15">
    <location>
        <begin position="270"/>
        <end position="288"/>
    </location>
</feature>
<evidence type="ECO:0000256" key="2">
    <source>
        <dbReference type="ARBA" id="ARBA00005194"/>
    </source>
</evidence>
<keyword evidence="13 15" id="KW-0472">Membrane</keyword>
<evidence type="ECO:0000256" key="4">
    <source>
        <dbReference type="ARBA" id="ARBA00012530"/>
    </source>
</evidence>
<comment type="similarity">
    <text evidence="3">Belongs to the steroid 5-alpha reductase family.</text>
</comment>
<dbReference type="Pfam" id="PF21696">
    <property type="entry name" value="TECR_N"/>
    <property type="match status" value="1"/>
</dbReference>
<evidence type="ECO:0000256" key="3">
    <source>
        <dbReference type="ARBA" id="ARBA00007742"/>
    </source>
</evidence>
<dbReference type="GO" id="GO:0042761">
    <property type="term" value="P:very long-chain fatty acid biosynthetic process"/>
    <property type="evidence" value="ECO:0007669"/>
    <property type="project" value="TreeGrafter"/>
</dbReference>
<reference evidence="18 19" key="1">
    <citation type="submission" date="2014-04" db="EMBL/GenBank/DDBJ databases">
        <authorList>
            <consortium name="DOE Joint Genome Institute"/>
            <person name="Kuo A."/>
            <person name="Ruytinx J."/>
            <person name="Rineau F."/>
            <person name="Colpaert J."/>
            <person name="Kohler A."/>
            <person name="Nagy L.G."/>
            <person name="Floudas D."/>
            <person name="Copeland A."/>
            <person name="Barry K.W."/>
            <person name="Cichocki N."/>
            <person name="Veneault-Fourrey C."/>
            <person name="LaButti K."/>
            <person name="Lindquist E.A."/>
            <person name="Lipzen A."/>
            <person name="Lundell T."/>
            <person name="Morin E."/>
            <person name="Murat C."/>
            <person name="Sun H."/>
            <person name="Tunlid A."/>
            <person name="Henrissat B."/>
            <person name="Grigoriev I.V."/>
            <person name="Hibbett D.S."/>
            <person name="Martin F."/>
            <person name="Nordberg H.P."/>
            <person name="Cantor M.N."/>
            <person name="Hua S.X."/>
        </authorList>
    </citation>
    <scope>NUCLEOTIDE SEQUENCE [LARGE SCALE GENOMIC DNA]</scope>
    <source>
        <strain evidence="18 19">UH-Slu-Lm8-n1</strain>
    </source>
</reference>
<evidence type="ECO:0000259" key="16">
    <source>
        <dbReference type="Pfam" id="PF02544"/>
    </source>
</evidence>
<dbReference type="EC" id="1.3.1.93" evidence="4"/>
<dbReference type="PANTHER" id="PTHR10556:SF28">
    <property type="entry name" value="VERY-LONG-CHAIN ENOYL-COA REDUCTASE"/>
    <property type="match status" value="1"/>
</dbReference>
<dbReference type="CDD" id="cd01801">
    <property type="entry name" value="Ubl_TECR_like"/>
    <property type="match status" value="1"/>
</dbReference>
<protein>
    <recommendedName>
        <fullName evidence="4">very-long-chain enoyl-CoA reductase</fullName>
        <ecNumber evidence="4">1.3.1.93</ecNumber>
    </recommendedName>
</protein>
<dbReference type="Gene3D" id="1.20.120.1630">
    <property type="match status" value="1"/>
</dbReference>
<dbReference type="InParanoid" id="A0A0D0A345"/>
<dbReference type="Gene3D" id="3.10.20.90">
    <property type="entry name" value="Phosphatidylinositol 3-kinase Catalytic Subunit, Chain A, domain 1"/>
    <property type="match status" value="1"/>
</dbReference>
<dbReference type="InterPro" id="IPR001104">
    <property type="entry name" value="3-oxo-5_a-steroid_4-DH_C"/>
</dbReference>
<dbReference type="Proteomes" id="UP000054485">
    <property type="component" value="Unassembled WGS sequence"/>
</dbReference>
<gene>
    <name evidence="18" type="ORF">CY34DRAFT_811548</name>
</gene>
<dbReference type="PROSITE" id="PS50244">
    <property type="entry name" value="S5A_REDUCTASE"/>
    <property type="match status" value="1"/>
</dbReference>
<evidence type="ECO:0000256" key="1">
    <source>
        <dbReference type="ARBA" id="ARBA00004477"/>
    </source>
</evidence>
<comment type="subcellular location">
    <subcellularLocation>
        <location evidence="1">Endoplasmic reticulum membrane</location>
        <topology evidence="1">Multi-pass membrane protein</topology>
    </subcellularLocation>
</comment>
<keyword evidence="6 15" id="KW-0812">Transmembrane</keyword>
<name>A0A0D0A345_9AGAM</name>
<feature type="transmembrane region" description="Helical" evidence="15">
    <location>
        <begin position="243"/>
        <end position="264"/>
    </location>
</feature>
<proteinExistence type="inferred from homology"/>